<dbReference type="Proteomes" id="UP000218334">
    <property type="component" value="Unassembled WGS sequence"/>
</dbReference>
<keyword evidence="2" id="KW-1185">Reference proteome</keyword>
<dbReference type="EMBL" id="KZ293568">
    <property type="protein sequence ID" value="PBK58237.1"/>
    <property type="molecule type" value="Genomic_DNA"/>
</dbReference>
<gene>
    <name evidence="1" type="ORF">ARMSODRAFT_169615</name>
</gene>
<proteinExistence type="predicted"/>
<organism evidence="1 2">
    <name type="scientific">Armillaria solidipes</name>
    <dbReference type="NCBI Taxonomy" id="1076256"/>
    <lineage>
        <taxon>Eukaryota</taxon>
        <taxon>Fungi</taxon>
        <taxon>Dikarya</taxon>
        <taxon>Basidiomycota</taxon>
        <taxon>Agaricomycotina</taxon>
        <taxon>Agaricomycetes</taxon>
        <taxon>Agaricomycetidae</taxon>
        <taxon>Agaricales</taxon>
        <taxon>Marasmiineae</taxon>
        <taxon>Physalacriaceae</taxon>
        <taxon>Armillaria</taxon>
    </lineage>
</organism>
<reference evidence="2" key="1">
    <citation type="journal article" date="2017" name="Nat. Ecol. Evol.">
        <title>Genome expansion and lineage-specific genetic innovations in the forest pathogenic fungi Armillaria.</title>
        <authorList>
            <person name="Sipos G."/>
            <person name="Prasanna A.N."/>
            <person name="Walter M.C."/>
            <person name="O'Connor E."/>
            <person name="Balint B."/>
            <person name="Krizsan K."/>
            <person name="Kiss B."/>
            <person name="Hess J."/>
            <person name="Varga T."/>
            <person name="Slot J."/>
            <person name="Riley R."/>
            <person name="Boka B."/>
            <person name="Rigling D."/>
            <person name="Barry K."/>
            <person name="Lee J."/>
            <person name="Mihaltcheva S."/>
            <person name="LaButti K."/>
            <person name="Lipzen A."/>
            <person name="Waldron R."/>
            <person name="Moloney N.M."/>
            <person name="Sperisen C."/>
            <person name="Kredics L."/>
            <person name="Vagvoelgyi C."/>
            <person name="Patrignani A."/>
            <person name="Fitzpatrick D."/>
            <person name="Nagy I."/>
            <person name="Doyle S."/>
            <person name="Anderson J.B."/>
            <person name="Grigoriev I.V."/>
            <person name="Gueldener U."/>
            <person name="Muensterkoetter M."/>
            <person name="Nagy L.G."/>
        </authorList>
    </citation>
    <scope>NUCLEOTIDE SEQUENCE [LARGE SCALE GENOMIC DNA]</scope>
    <source>
        <strain evidence="2">28-4</strain>
    </source>
</reference>
<dbReference type="AlphaFoldDB" id="A0A2H3B0V1"/>
<accession>A0A2H3B0V1</accession>
<protein>
    <submittedName>
        <fullName evidence="1">Uncharacterized protein</fullName>
    </submittedName>
</protein>
<sequence length="147" mass="16507">MDSSTSSLTVTATSSMLFMVSPHALDLDASVSNSCLPTTTNGFSDAVRSILTRARICFEGRQSTRRRRRRWERRRFAIWTLIWQRRRKSCDERTIGGTLKGSSTLDGLRFGPPHGLRRRRFAGWIRSVEGGGLTGSRRGCEGRWGAA</sequence>
<evidence type="ECO:0000313" key="2">
    <source>
        <dbReference type="Proteomes" id="UP000218334"/>
    </source>
</evidence>
<evidence type="ECO:0000313" key="1">
    <source>
        <dbReference type="EMBL" id="PBK58237.1"/>
    </source>
</evidence>
<name>A0A2H3B0V1_9AGAR</name>